<dbReference type="AlphaFoldDB" id="A0A9R1GSN3"/>
<evidence type="ECO:0000313" key="2">
    <source>
        <dbReference type="EMBL" id="KAF7052953.1"/>
    </source>
</evidence>
<reference evidence="2" key="1">
    <citation type="journal article" date="2017" name="Gigascience">
        <title>The first near-complete assembly of the hexaploid bread wheat genome, Triticum aestivum.</title>
        <authorList>
            <person name="Zimin A.V."/>
            <person name="Puiu D."/>
            <person name="Hall R."/>
            <person name="Kingan S."/>
            <person name="Clavijo B.J."/>
            <person name="Salzberg S.L."/>
        </authorList>
    </citation>
    <scope>NUCLEOTIDE SEQUENCE</scope>
    <source>
        <tissue evidence="2">Leaf</tissue>
    </source>
</reference>
<proteinExistence type="predicted"/>
<dbReference type="InterPro" id="IPR036047">
    <property type="entry name" value="F-box-like_dom_sf"/>
</dbReference>
<comment type="caution">
    <text evidence="2">The sequence shown here is derived from an EMBL/GenBank/DDBJ whole genome shotgun (WGS) entry which is preliminary data.</text>
</comment>
<evidence type="ECO:0000259" key="1">
    <source>
        <dbReference type="Pfam" id="PF00646"/>
    </source>
</evidence>
<dbReference type="PANTHER" id="PTHR34223">
    <property type="entry name" value="OS11G0201299 PROTEIN"/>
    <property type="match status" value="1"/>
</dbReference>
<name>A0A9R1GSN3_WHEAT</name>
<organism evidence="2">
    <name type="scientific">Triticum aestivum</name>
    <name type="common">Wheat</name>
    <dbReference type="NCBI Taxonomy" id="4565"/>
    <lineage>
        <taxon>Eukaryota</taxon>
        <taxon>Viridiplantae</taxon>
        <taxon>Streptophyta</taxon>
        <taxon>Embryophyta</taxon>
        <taxon>Tracheophyta</taxon>
        <taxon>Spermatophyta</taxon>
        <taxon>Magnoliopsida</taxon>
        <taxon>Liliopsida</taxon>
        <taxon>Poales</taxon>
        <taxon>Poaceae</taxon>
        <taxon>BOP clade</taxon>
        <taxon>Pooideae</taxon>
        <taxon>Triticodae</taxon>
        <taxon>Triticeae</taxon>
        <taxon>Triticinae</taxon>
        <taxon>Triticum</taxon>
    </lineage>
</organism>
<dbReference type="InterPro" id="IPR001810">
    <property type="entry name" value="F-box_dom"/>
</dbReference>
<gene>
    <name evidence="2" type="ORF">CFC21_060971</name>
</gene>
<dbReference type="InterPro" id="IPR053781">
    <property type="entry name" value="F-box_AtFBL13-like"/>
</dbReference>
<dbReference type="PANTHER" id="PTHR34223:SF119">
    <property type="entry name" value="F-BOX DOMAIN-CONTAINING PROTEIN"/>
    <property type="match status" value="1"/>
</dbReference>
<dbReference type="SUPFAM" id="SSF52058">
    <property type="entry name" value="L domain-like"/>
    <property type="match status" value="1"/>
</dbReference>
<dbReference type="OrthoDB" id="668413at2759"/>
<dbReference type="InterPro" id="IPR053197">
    <property type="entry name" value="F-box_SCFL_complex_component"/>
</dbReference>
<accession>A0A9R1GSN3</accession>
<dbReference type="Proteomes" id="UP000815260">
    <property type="component" value="Chromosome 4D"/>
</dbReference>
<reference evidence="2" key="2">
    <citation type="submission" date="2020-03" db="EMBL/GenBank/DDBJ databases">
        <title>The second near-complete assembly of the hexaploid bread wheat (Triticum aestivum) genome.</title>
        <authorList>
            <person name="Zimin A.V."/>
            <person name="Puiu D."/>
            <person name="Shumante A."/>
            <person name="Alonge M."/>
            <person name="Salzberg S.L."/>
        </authorList>
    </citation>
    <scope>NUCLEOTIDE SEQUENCE</scope>
    <source>
        <tissue evidence="2">Leaf</tissue>
    </source>
</reference>
<dbReference type="SUPFAM" id="SSF81383">
    <property type="entry name" value="F-box domain"/>
    <property type="match status" value="1"/>
</dbReference>
<dbReference type="CDD" id="cd22160">
    <property type="entry name" value="F-box_AtFBL13-like"/>
    <property type="match status" value="1"/>
</dbReference>
<feature type="domain" description="F-box" evidence="1">
    <location>
        <begin position="8"/>
        <end position="47"/>
    </location>
</feature>
<protein>
    <recommendedName>
        <fullName evidence="1">F-box domain-containing protein</fullName>
    </recommendedName>
</protein>
<sequence length="502" mass="56194">MPGSEDRLSALPDGVLQHVLGFVPPNDAVRTSVLAGRWRHAWRSIRRLRISPKDGWDRPQHLKDFLHALLPPGDHGPILEEAKLDFDGLVEEDDAHVQVWIRRILSGQAQVLNVSFIRLGNPPLVSRHLRKLELTDTALEANILDLASCPALEDLIMASCILSLCKISSQSVKRLSISGCDFLCDCRPRIAIPSLVWLLLDSFGGNVPLLGSMPSLKTALVRPAAYSSDCCKGGELGQCCGSCAECTGDDDHSGRCVLLGGLSAAVNLELVAHAGMEMSSDDEKDFIKCEYCEDQRGLCDRNFLVDDRRFSIKLDETFEVDTRIPCHARIFVLDKIGFSAMETMEMILKVIETSGSMCRRLQFYHYLIFGRDLRWCPTFSNLKTLFLNDWCVAIDFRALLCILEHSLVLEKLTLQLCKRQEFITVLAGNCYPLEKLPAISEHLNAVEIRCRDIDGRVCRILKFLSRFVSVTQINIKLTAQLSTCFSFETWLSPSLANGDDYS</sequence>
<dbReference type="Pfam" id="PF00646">
    <property type="entry name" value="F-box"/>
    <property type="match status" value="1"/>
</dbReference>
<dbReference type="EMBL" id="CM022222">
    <property type="protein sequence ID" value="KAF7052953.1"/>
    <property type="molecule type" value="Genomic_DNA"/>
</dbReference>